<dbReference type="Proteomes" id="UP000316852">
    <property type="component" value="Unassembled WGS sequence"/>
</dbReference>
<gene>
    <name evidence="1" type="ORF">E6K76_10330</name>
</gene>
<evidence type="ECO:0000313" key="1">
    <source>
        <dbReference type="EMBL" id="TMQ57484.1"/>
    </source>
</evidence>
<dbReference type="SUPFAM" id="SSF69318">
    <property type="entry name" value="Integrin alpha N-terminal domain"/>
    <property type="match status" value="1"/>
</dbReference>
<dbReference type="EMBL" id="VBOW01000063">
    <property type="protein sequence ID" value="TMQ57484.1"/>
    <property type="molecule type" value="Genomic_DNA"/>
</dbReference>
<protein>
    <recommendedName>
        <fullName evidence="3">VCBS repeat-containing protein</fullName>
    </recommendedName>
</protein>
<evidence type="ECO:0000313" key="2">
    <source>
        <dbReference type="Proteomes" id="UP000316852"/>
    </source>
</evidence>
<accession>A0A538T1T0</accession>
<evidence type="ECO:0008006" key="3">
    <source>
        <dbReference type="Google" id="ProtNLM"/>
    </source>
</evidence>
<name>A0A538T1T0_UNCEI</name>
<sequence length="215" mass="23926">MDAYQEHLLSQMLIPGLFSADELPSSVEGAWHALTIVGSRVSLVPVQVRLRRAPNRRATGDPSIPGAWVETDIQDSILFIVRRGPWVRRAAVPTWFLGHARFSPGQRALLPAPFGKRWSIFASKEIRFPPSGTMGYEIHVRDRVTSRSQKLGGWQLGVSPDIQWIGDLDGDGRLDMFVFDDSDESGSVSWTLYLSNRTKGDSLFELAAWFGTPGC</sequence>
<proteinExistence type="predicted"/>
<dbReference type="AlphaFoldDB" id="A0A538T1T0"/>
<comment type="caution">
    <text evidence="1">The sequence shown here is derived from an EMBL/GenBank/DDBJ whole genome shotgun (WGS) entry which is preliminary data.</text>
</comment>
<reference evidence="1 2" key="1">
    <citation type="journal article" date="2019" name="Nat. Microbiol.">
        <title>Mediterranean grassland soil C-N compound turnover is dependent on rainfall and depth, and is mediated by genomically divergent microorganisms.</title>
        <authorList>
            <person name="Diamond S."/>
            <person name="Andeer P.F."/>
            <person name="Li Z."/>
            <person name="Crits-Christoph A."/>
            <person name="Burstein D."/>
            <person name="Anantharaman K."/>
            <person name="Lane K.R."/>
            <person name="Thomas B.C."/>
            <person name="Pan C."/>
            <person name="Northen T.R."/>
            <person name="Banfield J.F."/>
        </authorList>
    </citation>
    <scope>NUCLEOTIDE SEQUENCE [LARGE SCALE GENOMIC DNA]</scope>
    <source>
        <strain evidence="1">WS_6</strain>
    </source>
</reference>
<organism evidence="1 2">
    <name type="scientific">Eiseniibacteriota bacterium</name>
    <dbReference type="NCBI Taxonomy" id="2212470"/>
    <lineage>
        <taxon>Bacteria</taxon>
        <taxon>Candidatus Eiseniibacteriota</taxon>
    </lineage>
</organism>
<dbReference type="InterPro" id="IPR028994">
    <property type="entry name" value="Integrin_alpha_N"/>
</dbReference>